<dbReference type="Proteomes" id="UP000030665">
    <property type="component" value="Unassembled WGS sequence"/>
</dbReference>
<evidence type="ECO:0000313" key="2">
    <source>
        <dbReference type="Proteomes" id="UP000030665"/>
    </source>
</evidence>
<protein>
    <submittedName>
        <fullName evidence="1">Uncharacterized protein</fullName>
    </submittedName>
</protein>
<evidence type="ECO:0000313" key="1">
    <source>
        <dbReference type="EMBL" id="CDW53846.1"/>
    </source>
</evidence>
<reference evidence="1" key="2">
    <citation type="submission" date="2014-03" db="EMBL/GenBank/DDBJ databases">
        <title>The whipworm genome and dual-species transcriptomics of an intimate host-pathogen interaction.</title>
        <authorList>
            <person name="Foth B.J."/>
            <person name="Tsai I.J."/>
            <person name="Reid A.J."/>
            <person name="Bancroft A.J."/>
            <person name="Nichol S."/>
            <person name="Tracey A."/>
            <person name="Holroyd N."/>
            <person name="Cotton J.A."/>
            <person name="Stanley E.J."/>
            <person name="Zarowiecki M."/>
            <person name="Liu J.Z."/>
            <person name="Huckvale T."/>
            <person name="Cooper P.J."/>
            <person name="Grencis R.K."/>
            <person name="Berriman M."/>
        </authorList>
    </citation>
    <scope>NUCLEOTIDE SEQUENCE [LARGE SCALE GENOMIC DNA]</scope>
</reference>
<dbReference type="AlphaFoldDB" id="A0A077Z1A5"/>
<name>A0A077Z1A5_TRITR</name>
<sequence>MKWLNSDALTATATTRWTIPGWRVIACASTQTSLFHKLVKEIFSDGGWLFKQLH</sequence>
<dbReference type="EMBL" id="HG805869">
    <property type="protein sequence ID" value="CDW53846.1"/>
    <property type="molecule type" value="Genomic_DNA"/>
</dbReference>
<accession>A0A077Z1A5</accession>
<gene>
    <name evidence="1" type="ORF">TTRE_0000211301</name>
</gene>
<proteinExistence type="predicted"/>
<reference evidence="1" key="1">
    <citation type="submission" date="2014-01" db="EMBL/GenBank/DDBJ databases">
        <authorList>
            <person name="Aslett M."/>
        </authorList>
    </citation>
    <scope>NUCLEOTIDE SEQUENCE</scope>
</reference>
<keyword evidence="2" id="KW-1185">Reference proteome</keyword>
<organism evidence="1 2">
    <name type="scientific">Trichuris trichiura</name>
    <name type="common">Whipworm</name>
    <name type="synonym">Trichocephalus trichiurus</name>
    <dbReference type="NCBI Taxonomy" id="36087"/>
    <lineage>
        <taxon>Eukaryota</taxon>
        <taxon>Metazoa</taxon>
        <taxon>Ecdysozoa</taxon>
        <taxon>Nematoda</taxon>
        <taxon>Enoplea</taxon>
        <taxon>Dorylaimia</taxon>
        <taxon>Trichinellida</taxon>
        <taxon>Trichuridae</taxon>
        <taxon>Trichuris</taxon>
    </lineage>
</organism>